<dbReference type="GO" id="GO:0005829">
    <property type="term" value="C:cytosol"/>
    <property type="evidence" value="ECO:0007669"/>
    <property type="project" value="TreeGrafter"/>
</dbReference>
<dbReference type="InterPro" id="IPR036390">
    <property type="entry name" value="WH_DNA-bd_sf"/>
</dbReference>
<dbReference type="PANTHER" id="PTHR33221">
    <property type="entry name" value="WINGED HELIX-TURN-HELIX TRANSCRIPTIONAL REGULATOR, RRF2 FAMILY"/>
    <property type="match status" value="1"/>
</dbReference>
<dbReference type="PANTHER" id="PTHR33221:SF5">
    <property type="entry name" value="HTH-TYPE TRANSCRIPTIONAL REGULATOR ISCR"/>
    <property type="match status" value="1"/>
</dbReference>
<protein>
    <submittedName>
        <fullName evidence="2">Rrf2 family transcriptional regulator</fullName>
    </submittedName>
</protein>
<dbReference type="Gene3D" id="1.10.10.10">
    <property type="entry name" value="Winged helix-like DNA-binding domain superfamily/Winged helix DNA-binding domain"/>
    <property type="match status" value="1"/>
</dbReference>
<dbReference type="RefSeq" id="WP_070089087.1">
    <property type="nucleotide sequence ID" value="NZ_CABMJS010000018.1"/>
</dbReference>
<dbReference type="EMBL" id="DYXE01000050">
    <property type="protein sequence ID" value="HJH49669.1"/>
    <property type="molecule type" value="Genomic_DNA"/>
</dbReference>
<gene>
    <name evidence="2" type="ORF">K8V39_05330</name>
</gene>
<dbReference type="Proteomes" id="UP000813420">
    <property type="component" value="Unassembled WGS sequence"/>
</dbReference>
<reference evidence="2" key="2">
    <citation type="submission" date="2021-09" db="EMBL/GenBank/DDBJ databases">
        <authorList>
            <person name="Gilroy R."/>
        </authorList>
    </citation>
    <scope>NUCLEOTIDE SEQUENCE</scope>
    <source>
        <strain evidence="2">USAMLcec4-12693</strain>
    </source>
</reference>
<dbReference type="PROSITE" id="PS01332">
    <property type="entry name" value="HTH_RRF2_1"/>
    <property type="match status" value="1"/>
</dbReference>
<keyword evidence="1" id="KW-0238">DNA-binding</keyword>
<dbReference type="SUPFAM" id="SSF46785">
    <property type="entry name" value="Winged helix' DNA-binding domain"/>
    <property type="match status" value="1"/>
</dbReference>
<dbReference type="InterPro" id="IPR036388">
    <property type="entry name" value="WH-like_DNA-bd_sf"/>
</dbReference>
<dbReference type="Pfam" id="PF02082">
    <property type="entry name" value="Rrf2"/>
    <property type="match status" value="1"/>
</dbReference>
<name>A0A9D3AIQ4_9FIRM</name>
<proteinExistence type="predicted"/>
<organism evidence="2 3">
    <name type="scientific">Merdimonas faecis</name>
    <dbReference type="NCBI Taxonomy" id="1653435"/>
    <lineage>
        <taxon>Bacteria</taxon>
        <taxon>Bacillati</taxon>
        <taxon>Bacillota</taxon>
        <taxon>Clostridia</taxon>
        <taxon>Lachnospirales</taxon>
        <taxon>Lachnospiraceae</taxon>
        <taxon>Merdimonas</taxon>
    </lineage>
</organism>
<dbReference type="AlphaFoldDB" id="A0A9D3AIQ4"/>
<dbReference type="InterPro" id="IPR000944">
    <property type="entry name" value="Tscrpt_reg_Rrf2"/>
</dbReference>
<dbReference type="InterPro" id="IPR030489">
    <property type="entry name" value="TR_Rrf2-type_CS"/>
</dbReference>
<dbReference type="OrthoDB" id="9808360at2"/>
<evidence type="ECO:0000313" key="3">
    <source>
        <dbReference type="Proteomes" id="UP000813420"/>
    </source>
</evidence>
<dbReference type="GO" id="GO:0003700">
    <property type="term" value="F:DNA-binding transcription factor activity"/>
    <property type="evidence" value="ECO:0007669"/>
    <property type="project" value="TreeGrafter"/>
</dbReference>
<evidence type="ECO:0000256" key="1">
    <source>
        <dbReference type="ARBA" id="ARBA00023125"/>
    </source>
</evidence>
<dbReference type="GO" id="GO:0003677">
    <property type="term" value="F:DNA binding"/>
    <property type="evidence" value="ECO:0007669"/>
    <property type="project" value="UniProtKB-KW"/>
</dbReference>
<reference evidence="2" key="1">
    <citation type="journal article" date="2021" name="PeerJ">
        <title>Extensive microbial diversity within the chicken gut microbiome revealed by metagenomics and culture.</title>
        <authorList>
            <person name="Gilroy R."/>
            <person name="Ravi A."/>
            <person name="Getino M."/>
            <person name="Pursley I."/>
            <person name="Horton D.L."/>
            <person name="Alikhan N.F."/>
            <person name="Baker D."/>
            <person name="Gharbi K."/>
            <person name="Hall N."/>
            <person name="Watson M."/>
            <person name="Adriaenssens E.M."/>
            <person name="Foster-Nyarko E."/>
            <person name="Jarju S."/>
            <person name="Secka A."/>
            <person name="Antonio M."/>
            <person name="Oren A."/>
            <person name="Chaudhuri R.R."/>
            <person name="La Ragione R."/>
            <person name="Hildebrand F."/>
            <person name="Pallen M.J."/>
        </authorList>
    </citation>
    <scope>NUCLEOTIDE SEQUENCE</scope>
    <source>
        <strain evidence="2">USAMLcec4-12693</strain>
    </source>
</reference>
<evidence type="ECO:0000313" key="2">
    <source>
        <dbReference type="EMBL" id="HJH49669.1"/>
    </source>
</evidence>
<dbReference type="PROSITE" id="PS51197">
    <property type="entry name" value="HTH_RRF2_2"/>
    <property type="match status" value="1"/>
</dbReference>
<dbReference type="NCBIfam" id="TIGR00738">
    <property type="entry name" value="rrf2_super"/>
    <property type="match status" value="1"/>
</dbReference>
<accession>A0A9D3AIQ4</accession>
<sequence length="153" mass="16501">MKLSTKGRYGLRAMIDLARYSEDEPVSISSIASRQAISERYLEQLVALLKKAGLVSSIRGAQGGYVLAKEASEISVGDVLRALEGSLEPVKCAAFYSEEGCLAAGGCVTKYVWQKINDSINDTVDHIMLDELVEESKKVNPAGGCEEPQCSQP</sequence>
<comment type="caution">
    <text evidence="2">The sequence shown here is derived from an EMBL/GenBank/DDBJ whole genome shotgun (WGS) entry which is preliminary data.</text>
</comment>